<reference evidence="3 4" key="1">
    <citation type="submission" date="2015-06" db="EMBL/GenBank/DDBJ databases">
        <title>Draft genome sequence of the purine-degrading Clostridium cylindrosporum HC-1 (DSM 605).</title>
        <authorList>
            <person name="Poehlein A."/>
            <person name="Schiel-Bengelsdorf B."/>
            <person name="Bengelsdorf F."/>
            <person name="Daniel R."/>
            <person name="Duerre P."/>
        </authorList>
    </citation>
    <scope>NUCLEOTIDE SEQUENCE [LARGE SCALE GENOMIC DNA]</scope>
    <source>
        <strain evidence="3 4">DSM 605</strain>
    </source>
</reference>
<dbReference type="SUPFAM" id="SSF52402">
    <property type="entry name" value="Adenine nucleotide alpha hydrolases-like"/>
    <property type="match status" value="1"/>
</dbReference>
<dbReference type="PANTHER" id="PTHR46268">
    <property type="entry name" value="STRESS RESPONSE PROTEIN NHAX"/>
    <property type="match status" value="1"/>
</dbReference>
<dbReference type="Pfam" id="PF00582">
    <property type="entry name" value="Usp"/>
    <property type="match status" value="1"/>
</dbReference>
<dbReference type="OrthoDB" id="9794782at2"/>
<dbReference type="Gene3D" id="3.40.50.620">
    <property type="entry name" value="HUPs"/>
    <property type="match status" value="1"/>
</dbReference>
<dbReference type="RefSeq" id="WP_048570535.1">
    <property type="nucleotide sequence ID" value="NZ_LFVU01000026.1"/>
</dbReference>
<dbReference type="InterPro" id="IPR006016">
    <property type="entry name" value="UspA"/>
</dbReference>
<dbReference type="AlphaFoldDB" id="A0A0J8DCA7"/>
<keyword evidence="4" id="KW-1185">Reference proteome</keyword>
<dbReference type="CDD" id="cd00293">
    <property type="entry name" value="USP-like"/>
    <property type="match status" value="1"/>
</dbReference>
<proteinExistence type="inferred from homology"/>
<dbReference type="PATRIC" id="fig|1121307.3.peg.1512"/>
<feature type="domain" description="UspA" evidence="2">
    <location>
        <begin position="3"/>
        <end position="138"/>
    </location>
</feature>
<protein>
    <recommendedName>
        <fullName evidence="2">UspA domain-containing protein</fullName>
    </recommendedName>
</protein>
<evidence type="ECO:0000259" key="2">
    <source>
        <dbReference type="Pfam" id="PF00582"/>
    </source>
</evidence>
<dbReference type="InterPro" id="IPR014729">
    <property type="entry name" value="Rossmann-like_a/b/a_fold"/>
</dbReference>
<evidence type="ECO:0000313" key="4">
    <source>
        <dbReference type="Proteomes" id="UP000036756"/>
    </source>
</evidence>
<evidence type="ECO:0000313" key="3">
    <source>
        <dbReference type="EMBL" id="KMT21888.1"/>
    </source>
</evidence>
<accession>A0A0J8DCA7</accession>
<dbReference type="PRINTS" id="PR01438">
    <property type="entry name" value="UNVRSLSTRESS"/>
</dbReference>
<dbReference type="STRING" id="1121307.CLCY_3c01590"/>
<comment type="similarity">
    <text evidence="1">Belongs to the universal stress protein A family.</text>
</comment>
<dbReference type="Proteomes" id="UP000036756">
    <property type="component" value="Unassembled WGS sequence"/>
</dbReference>
<dbReference type="PANTHER" id="PTHR46268:SF6">
    <property type="entry name" value="UNIVERSAL STRESS PROTEIN UP12"/>
    <property type="match status" value="1"/>
</dbReference>
<name>A0A0J8DCA7_CLOCY</name>
<sequence>MKIKNILIPLDDSTRTLESINSVKSLFGDKEVVIYVLHIIDDYKFALSEFGNLDEEKVLSMNILNKAEEMLPSYNVNKISKLATGTSIAKDIVDVIDENNIDAVIMTKTGKGFYHKFILGSVTSRLLKISPVPVTIIP</sequence>
<dbReference type="EMBL" id="LFVU01000026">
    <property type="protein sequence ID" value="KMT21888.1"/>
    <property type="molecule type" value="Genomic_DNA"/>
</dbReference>
<comment type="caution">
    <text evidence="3">The sequence shown here is derived from an EMBL/GenBank/DDBJ whole genome shotgun (WGS) entry which is preliminary data.</text>
</comment>
<dbReference type="InterPro" id="IPR006015">
    <property type="entry name" value="Universal_stress_UspA"/>
</dbReference>
<gene>
    <name evidence="3" type="ORF">CLCY_3c01590</name>
</gene>
<evidence type="ECO:0000256" key="1">
    <source>
        <dbReference type="ARBA" id="ARBA00008791"/>
    </source>
</evidence>
<organism evidence="3 4">
    <name type="scientific">Clostridium cylindrosporum DSM 605</name>
    <dbReference type="NCBI Taxonomy" id="1121307"/>
    <lineage>
        <taxon>Bacteria</taxon>
        <taxon>Bacillati</taxon>
        <taxon>Bacillota</taxon>
        <taxon>Clostridia</taxon>
        <taxon>Eubacteriales</taxon>
        <taxon>Clostridiaceae</taxon>
        <taxon>Clostridium</taxon>
    </lineage>
</organism>